<accession>A0A150P6P5</accession>
<evidence type="ECO:0000313" key="8">
    <source>
        <dbReference type="Proteomes" id="UP000075604"/>
    </source>
</evidence>
<evidence type="ECO:0000256" key="1">
    <source>
        <dbReference type="ARBA" id="ARBA00001947"/>
    </source>
</evidence>
<dbReference type="PANTHER" id="PTHR11647:SF1">
    <property type="entry name" value="COLLAPSIN RESPONSE MEDIATOR PROTEIN"/>
    <property type="match status" value="1"/>
</dbReference>
<dbReference type="PANTHER" id="PTHR11647">
    <property type="entry name" value="HYDRANTOINASE/DIHYDROPYRIMIDINASE FAMILY MEMBER"/>
    <property type="match status" value="1"/>
</dbReference>
<gene>
    <name evidence="7" type="ORF">BE04_32575</name>
</gene>
<sequence>MGILIKNGEIITASDRFVGDVYCEDGKIAAVGAGLAKERAGDTVIDASGQLVFPGGVDAHVHMELPFMGTESSDDFETGTAAGVAGGTTSIIDFVIPSRGQSLLDGLAMWQEKAKKAVADYAFHMAVTWFGDETLKEMAVCTREHGIPSFKTFMAYRGAIGVDDPELIQVMEAAKGLGALVTVHAEHGDAVVALQKRLLREGKTHPRHHAESRPAPIEGEATGRAIMLARMIGEPIYIVHLTCKEALAAVAEARSRGQVVMAETCPQYLLLDDSVYDKPNFEGAAYVMSPPIRPKGHQDALWAALSTGLIQTVATDHCPFNQVGQKDMGKDDFSKIPNGAAGIENRLALLWTYGVLEGRIDVHRFVDLVSTQPAKIFGLYPRKGSIVPGGDADLVVFDPKGTSTISAKTHHHRCDRSIFEGFEVKGRPTHVIVNGRVQFTDGKLDVERGAGRYLPRRLGPTQGSRAA</sequence>
<dbReference type="AlphaFoldDB" id="A0A150P6P5"/>
<comment type="caution">
    <text evidence="7">The sequence shown here is derived from an EMBL/GenBank/DDBJ whole genome shotgun (WGS) entry which is preliminary data.</text>
</comment>
<evidence type="ECO:0000259" key="6">
    <source>
        <dbReference type="Pfam" id="PF01979"/>
    </source>
</evidence>
<dbReference type="InterPro" id="IPR011059">
    <property type="entry name" value="Metal-dep_hydrolase_composite"/>
</dbReference>
<comment type="similarity">
    <text evidence="2">Belongs to the metallo-dependent hydrolases superfamily. Hydantoinase/dihydropyrimidinase family.</text>
</comment>
<dbReference type="InterPro" id="IPR032466">
    <property type="entry name" value="Metal_Hydrolase"/>
</dbReference>
<reference evidence="7 8" key="1">
    <citation type="submission" date="2014-02" db="EMBL/GenBank/DDBJ databases">
        <title>The small core and large imbalanced accessory genome model reveals a collaborative survival strategy of Sorangium cellulosum strains in nature.</title>
        <authorList>
            <person name="Han K."/>
            <person name="Peng R."/>
            <person name="Blom J."/>
            <person name="Li Y.-Z."/>
        </authorList>
    </citation>
    <scope>NUCLEOTIDE SEQUENCE [LARGE SCALE GENOMIC DNA]</scope>
    <source>
        <strain evidence="7 8">So0157-18</strain>
    </source>
</reference>
<dbReference type="GO" id="GO:0005829">
    <property type="term" value="C:cytosol"/>
    <property type="evidence" value="ECO:0007669"/>
    <property type="project" value="TreeGrafter"/>
</dbReference>
<dbReference type="InterPro" id="IPR050378">
    <property type="entry name" value="Metallo-dep_Hydrolases_sf"/>
</dbReference>
<dbReference type="SUPFAM" id="SSF51338">
    <property type="entry name" value="Composite domain of metallo-dependent hydrolases"/>
    <property type="match status" value="1"/>
</dbReference>
<name>A0A150P6P5_SORCE</name>
<evidence type="ECO:0000256" key="5">
    <source>
        <dbReference type="PIRSR" id="PIRSR611778-50"/>
    </source>
</evidence>
<evidence type="ECO:0000256" key="2">
    <source>
        <dbReference type="ARBA" id="ARBA00008829"/>
    </source>
</evidence>
<comment type="cofactor">
    <cofactor evidence="1">
        <name>Zn(2+)</name>
        <dbReference type="ChEBI" id="CHEBI:29105"/>
    </cofactor>
</comment>
<dbReference type="GO" id="GO:0016812">
    <property type="term" value="F:hydrolase activity, acting on carbon-nitrogen (but not peptide) bonds, in cyclic amides"/>
    <property type="evidence" value="ECO:0007669"/>
    <property type="project" value="TreeGrafter"/>
</dbReference>
<protein>
    <submittedName>
        <fullName evidence="7">Phenylhydantoinase</fullName>
    </submittedName>
</protein>
<evidence type="ECO:0000256" key="4">
    <source>
        <dbReference type="ARBA" id="ARBA00022801"/>
    </source>
</evidence>
<feature type="modified residue" description="N6-carboxylysine" evidence="5">
    <location>
        <position position="151"/>
    </location>
</feature>
<evidence type="ECO:0000256" key="3">
    <source>
        <dbReference type="ARBA" id="ARBA00022723"/>
    </source>
</evidence>
<dbReference type="FunFam" id="3.20.20.140:FF:000076">
    <property type="entry name" value="Dihydropyrimidinase like 2"/>
    <property type="match status" value="1"/>
</dbReference>
<dbReference type="SUPFAM" id="SSF51556">
    <property type="entry name" value="Metallo-dependent hydrolases"/>
    <property type="match status" value="1"/>
</dbReference>
<dbReference type="Pfam" id="PF01979">
    <property type="entry name" value="Amidohydro_1"/>
    <property type="match status" value="1"/>
</dbReference>
<dbReference type="InterPro" id="IPR006680">
    <property type="entry name" value="Amidohydro-rel"/>
</dbReference>
<organism evidence="7 8">
    <name type="scientific">Sorangium cellulosum</name>
    <name type="common">Polyangium cellulosum</name>
    <dbReference type="NCBI Taxonomy" id="56"/>
    <lineage>
        <taxon>Bacteria</taxon>
        <taxon>Pseudomonadati</taxon>
        <taxon>Myxococcota</taxon>
        <taxon>Polyangia</taxon>
        <taxon>Polyangiales</taxon>
        <taxon>Polyangiaceae</taxon>
        <taxon>Sorangium</taxon>
    </lineage>
</organism>
<keyword evidence="4" id="KW-0378">Hydrolase</keyword>
<dbReference type="NCBIfam" id="TIGR02033">
    <property type="entry name" value="D-hydantoinase"/>
    <property type="match status" value="1"/>
</dbReference>
<dbReference type="InterPro" id="IPR011778">
    <property type="entry name" value="Hydantoinase/dihydroPyrase"/>
</dbReference>
<dbReference type="Gene3D" id="3.20.20.140">
    <property type="entry name" value="Metal-dependent hydrolases"/>
    <property type="match status" value="1"/>
</dbReference>
<evidence type="ECO:0000313" key="7">
    <source>
        <dbReference type="EMBL" id="KYF51347.1"/>
    </source>
</evidence>
<keyword evidence="3" id="KW-0479">Metal-binding</keyword>
<feature type="domain" description="Amidohydrolase-related" evidence="6">
    <location>
        <begin position="51"/>
        <end position="437"/>
    </location>
</feature>
<dbReference type="Gene3D" id="2.30.40.10">
    <property type="entry name" value="Urease, subunit C, domain 1"/>
    <property type="match status" value="1"/>
</dbReference>
<dbReference type="EMBL" id="JELX01003775">
    <property type="protein sequence ID" value="KYF51347.1"/>
    <property type="molecule type" value="Genomic_DNA"/>
</dbReference>
<dbReference type="CDD" id="cd01314">
    <property type="entry name" value="D-HYD"/>
    <property type="match status" value="1"/>
</dbReference>
<comment type="PTM">
    <text evidence="5">Carbamylation allows a single lysine to coordinate two divalent metal cations.</text>
</comment>
<dbReference type="GO" id="GO:0046872">
    <property type="term" value="F:metal ion binding"/>
    <property type="evidence" value="ECO:0007669"/>
    <property type="project" value="UniProtKB-KW"/>
</dbReference>
<proteinExistence type="inferred from homology"/>
<dbReference type="Proteomes" id="UP000075604">
    <property type="component" value="Unassembled WGS sequence"/>
</dbReference>